<keyword evidence="2" id="KW-1133">Transmembrane helix</keyword>
<evidence type="ECO:0000313" key="4">
    <source>
        <dbReference type="Proteomes" id="UP000807504"/>
    </source>
</evidence>
<keyword evidence="2" id="KW-0812">Transmembrane</keyword>
<comment type="caution">
    <text evidence="3">The sequence shown here is derived from an EMBL/GenBank/DDBJ whole genome shotgun (WGS) entry which is preliminary data.</text>
</comment>
<keyword evidence="4" id="KW-1185">Reference proteome</keyword>
<evidence type="ECO:0000256" key="1">
    <source>
        <dbReference type="SAM" id="MobiDB-lite"/>
    </source>
</evidence>
<reference evidence="3" key="2">
    <citation type="submission" date="2020-06" db="EMBL/GenBank/DDBJ databases">
        <authorList>
            <person name="Sheffer M."/>
        </authorList>
    </citation>
    <scope>NUCLEOTIDE SEQUENCE</scope>
</reference>
<gene>
    <name evidence="3" type="ORF">HNY73_007042</name>
</gene>
<proteinExistence type="predicted"/>
<evidence type="ECO:0000256" key="2">
    <source>
        <dbReference type="SAM" id="Phobius"/>
    </source>
</evidence>
<accession>A0A8T0FF68</accession>
<organism evidence="3 4">
    <name type="scientific">Argiope bruennichi</name>
    <name type="common">Wasp spider</name>
    <name type="synonym">Aranea bruennichi</name>
    <dbReference type="NCBI Taxonomy" id="94029"/>
    <lineage>
        <taxon>Eukaryota</taxon>
        <taxon>Metazoa</taxon>
        <taxon>Ecdysozoa</taxon>
        <taxon>Arthropoda</taxon>
        <taxon>Chelicerata</taxon>
        <taxon>Arachnida</taxon>
        <taxon>Araneae</taxon>
        <taxon>Araneomorphae</taxon>
        <taxon>Entelegynae</taxon>
        <taxon>Araneoidea</taxon>
        <taxon>Araneidae</taxon>
        <taxon>Argiope</taxon>
    </lineage>
</organism>
<evidence type="ECO:0000313" key="3">
    <source>
        <dbReference type="EMBL" id="KAF8789065.1"/>
    </source>
</evidence>
<protein>
    <submittedName>
        <fullName evidence="3">Uncharacterized protein</fullName>
    </submittedName>
</protein>
<reference evidence="3" key="1">
    <citation type="journal article" date="2020" name="bioRxiv">
        <title>Chromosome-level reference genome of the European wasp spider Argiope bruennichi: a resource for studies on range expansion and evolutionary adaptation.</title>
        <authorList>
            <person name="Sheffer M.M."/>
            <person name="Hoppe A."/>
            <person name="Krehenwinkel H."/>
            <person name="Uhl G."/>
            <person name="Kuss A.W."/>
            <person name="Jensen L."/>
            <person name="Jensen C."/>
            <person name="Gillespie R.G."/>
            <person name="Hoff K.J."/>
            <person name="Prost S."/>
        </authorList>
    </citation>
    <scope>NUCLEOTIDE SEQUENCE</scope>
</reference>
<feature type="region of interest" description="Disordered" evidence="1">
    <location>
        <begin position="1"/>
        <end position="46"/>
    </location>
</feature>
<dbReference type="Proteomes" id="UP000807504">
    <property type="component" value="Unassembled WGS sequence"/>
</dbReference>
<dbReference type="EMBL" id="JABXBU010000012">
    <property type="protein sequence ID" value="KAF8789065.1"/>
    <property type="molecule type" value="Genomic_DNA"/>
</dbReference>
<keyword evidence="2" id="KW-0472">Membrane</keyword>
<feature type="transmembrane region" description="Helical" evidence="2">
    <location>
        <begin position="55"/>
        <end position="77"/>
    </location>
</feature>
<sequence length="92" mass="9788">MPNVQERPIPLTETNVAASSSEKRRGSDSSGGSGGELPLGFPSPAPTPEPAFNRNLLICGLVAFVALPLAGGGNLLIDRKLEKERWIMLTKF</sequence>
<dbReference type="AlphaFoldDB" id="A0A8T0FF68"/>
<name>A0A8T0FF68_ARGBR</name>